<feature type="signal peptide" evidence="1">
    <location>
        <begin position="1"/>
        <end position="23"/>
    </location>
</feature>
<evidence type="ECO:0000313" key="3">
    <source>
        <dbReference type="Proteomes" id="UP000317043"/>
    </source>
</evidence>
<proteinExistence type="predicted"/>
<evidence type="ECO:0000256" key="1">
    <source>
        <dbReference type="SAM" id="SignalP"/>
    </source>
</evidence>
<gene>
    <name evidence="2" type="ORF">FB566_2159</name>
</gene>
<comment type="caution">
    <text evidence="2">The sequence shown here is derived from an EMBL/GenBank/DDBJ whole genome shotgun (WGS) entry which is preliminary data.</text>
</comment>
<evidence type="ECO:0000313" key="2">
    <source>
        <dbReference type="EMBL" id="TQL76626.1"/>
    </source>
</evidence>
<sequence length="97" mass="10418">MRIRKYAAAAVMTVALSGVVAFATPAAASPPAVTPTTSAVTVDEAPSAMVNCEYYYDKGMYYYRLAAAYRSQGKIREAAAAQDVGDDFMARYRLCVS</sequence>
<reference evidence="2 3" key="1">
    <citation type="submission" date="2019-06" db="EMBL/GenBank/DDBJ databases">
        <title>Sequencing the genomes of 1000 actinobacteria strains.</title>
        <authorList>
            <person name="Klenk H.-P."/>
        </authorList>
    </citation>
    <scope>NUCLEOTIDE SEQUENCE [LARGE SCALE GENOMIC DNA]</scope>
    <source>
        <strain evidence="2 3">DSM 45928</strain>
    </source>
</reference>
<protein>
    <submittedName>
        <fullName evidence="2">Uncharacterized protein</fullName>
    </submittedName>
</protein>
<accession>A0A543AVL7</accession>
<keyword evidence="1" id="KW-0732">Signal</keyword>
<name>A0A543AVL7_9ACTN</name>
<dbReference type="Proteomes" id="UP000317043">
    <property type="component" value="Unassembled WGS sequence"/>
</dbReference>
<feature type="chain" id="PRO_5038502979" evidence="1">
    <location>
        <begin position="24"/>
        <end position="97"/>
    </location>
</feature>
<organism evidence="2 3">
    <name type="scientific">Stackebrandtia endophytica</name>
    <dbReference type="NCBI Taxonomy" id="1496996"/>
    <lineage>
        <taxon>Bacteria</taxon>
        <taxon>Bacillati</taxon>
        <taxon>Actinomycetota</taxon>
        <taxon>Actinomycetes</taxon>
        <taxon>Glycomycetales</taxon>
        <taxon>Glycomycetaceae</taxon>
        <taxon>Stackebrandtia</taxon>
    </lineage>
</organism>
<dbReference type="InParanoid" id="A0A543AVL7"/>
<dbReference type="RefSeq" id="WP_142038295.1">
    <property type="nucleotide sequence ID" value="NZ_JBHTGS010000001.1"/>
</dbReference>
<dbReference type="EMBL" id="VFOW01000001">
    <property type="protein sequence ID" value="TQL76626.1"/>
    <property type="molecule type" value="Genomic_DNA"/>
</dbReference>
<keyword evidence="3" id="KW-1185">Reference proteome</keyword>
<dbReference type="AlphaFoldDB" id="A0A543AVL7"/>